<name>A0A182W8F0_9DIPT</name>
<dbReference type="PROSITE" id="PS51155">
    <property type="entry name" value="CHIT_BIND_RR_2"/>
    <property type="match status" value="3"/>
</dbReference>
<evidence type="ECO:0000256" key="3">
    <source>
        <dbReference type="SAM" id="MobiDB-lite"/>
    </source>
</evidence>
<reference evidence="5" key="1">
    <citation type="submission" date="2013-03" db="EMBL/GenBank/DDBJ databases">
        <title>The Genome Sequence of Anopheles minimus MINIMUS1.</title>
        <authorList>
            <consortium name="The Broad Institute Genomics Platform"/>
            <person name="Neafsey D.E."/>
            <person name="Walton C."/>
            <person name="Walker B."/>
            <person name="Young S.K."/>
            <person name="Zeng Q."/>
            <person name="Gargeya S."/>
            <person name="Fitzgerald M."/>
            <person name="Haas B."/>
            <person name="Abouelleil A."/>
            <person name="Allen A.W."/>
            <person name="Alvarado L."/>
            <person name="Arachchi H.M."/>
            <person name="Berlin A.M."/>
            <person name="Chapman S.B."/>
            <person name="Gainer-Dewar J."/>
            <person name="Goldberg J."/>
            <person name="Griggs A."/>
            <person name="Gujja S."/>
            <person name="Hansen M."/>
            <person name="Howarth C."/>
            <person name="Imamovic A."/>
            <person name="Ireland A."/>
            <person name="Larimer J."/>
            <person name="McCowan C."/>
            <person name="Murphy C."/>
            <person name="Pearson M."/>
            <person name="Poon T.W."/>
            <person name="Priest M."/>
            <person name="Roberts A."/>
            <person name="Saif S."/>
            <person name="Shea T."/>
            <person name="Sisk P."/>
            <person name="Sykes S."/>
            <person name="Wortman J."/>
            <person name="Nusbaum C."/>
            <person name="Birren B."/>
        </authorList>
    </citation>
    <scope>NUCLEOTIDE SEQUENCE [LARGE SCALE GENOMIC DNA]</scope>
    <source>
        <strain evidence="5">MINIMUS1</strain>
    </source>
</reference>
<dbReference type="GO" id="GO:0005615">
    <property type="term" value="C:extracellular space"/>
    <property type="evidence" value="ECO:0007669"/>
    <property type="project" value="TreeGrafter"/>
</dbReference>
<dbReference type="STRING" id="112268.A0A182W8F0"/>
<evidence type="ECO:0000313" key="5">
    <source>
        <dbReference type="Proteomes" id="UP000075920"/>
    </source>
</evidence>
<feature type="region of interest" description="Disordered" evidence="3">
    <location>
        <begin position="97"/>
        <end position="264"/>
    </location>
</feature>
<feature type="compositionally biased region" description="Basic and acidic residues" evidence="3">
    <location>
        <begin position="1"/>
        <end position="21"/>
    </location>
</feature>
<evidence type="ECO:0000313" key="4">
    <source>
        <dbReference type="EnsemblMetazoa" id="AMIN006624-PA"/>
    </source>
</evidence>
<dbReference type="VEuPathDB" id="VectorBase:AMIN006624"/>
<dbReference type="Pfam" id="PF00379">
    <property type="entry name" value="Chitin_bind_4"/>
    <property type="match status" value="3"/>
</dbReference>
<dbReference type="GO" id="GO:0042302">
    <property type="term" value="F:structural constituent of cuticle"/>
    <property type="evidence" value="ECO:0007669"/>
    <property type="project" value="UniProtKB-UniRule"/>
</dbReference>
<accession>A0A182W8F0</accession>
<feature type="compositionally biased region" description="Basic and acidic residues" evidence="3">
    <location>
        <begin position="97"/>
        <end position="254"/>
    </location>
</feature>
<proteinExistence type="predicted"/>
<evidence type="ECO:0000256" key="1">
    <source>
        <dbReference type="ARBA" id="ARBA00022460"/>
    </source>
</evidence>
<dbReference type="PANTHER" id="PTHR12236">
    <property type="entry name" value="STRUCTURAL CONTITUENT OF CUTICLE"/>
    <property type="match status" value="1"/>
</dbReference>
<organism evidence="4 5">
    <name type="scientific">Anopheles minimus</name>
    <dbReference type="NCBI Taxonomy" id="112268"/>
    <lineage>
        <taxon>Eukaryota</taxon>
        <taxon>Metazoa</taxon>
        <taxon>Ecdysozoa</taxon>
        <taxon>Arthropoda</taxon>
        <taxon>Hexapoda</taxon>
        <taxon>Insecta</taxon>
        <taxon>Pterygota</taxon>
        <taxon>Neoptera</taxon>
        <taxon>Endopterygota</taxon>
        <taxon>Diptera</taxon>
        <taxon>Nematocera</taxon>
        <taxon>Culicoidea</taxon>
        <taxon>Culicidae</taxon>
        <taxon>Anophelinae</taxon>
        <taxon>Anopheles</taxon>
    </lineage>
</organism>
<evidence type="ECO:0000256" key="2">
    <source>
        <dbReference type="PROSITE-ProRule" id="PRU00497"/>
    </source>
</evidence>
<dbReference type="InterPro" id="IPR000618">
    <property type="entry name" value="Insect_cuticle"/>
</dbReference>
<dbReference type="AlphaFoldDB" id="A0A182W8F0"/>
<dbReference type="EnsemblMetazoa" id="AMIN006624-RA">
    <property type="protein sequence ID" value="AMIN006624-PA"/>
    <property type="gene ID" value="AMIN006624"/>
</dbReference>
<dbReference type="InterPro" id="IPR051217">
    <property type="entry name" value="Insect_Cuticle_Struc_Prot"/>
</dbReference>
<reference evidence="4" key="2">
    <citation type="submission" date="2020-05" db="UniProtKB">
        <authorList>
            <consortium name="EnsemblMetazoa"/>
        </authorList>
    </citation>
    <scope>IDENTIFICATION</scope>
    <source>
        <strain evidence="4">MINIMUS1</strain>
    </source>
</reference>
<dbReference type="PRINTS" id="PR00947">
    <property type="entry name" value="CUTICLE"/>
</dbReference>
<dbReference type="GO" id="GO:0031012">
    <property type="term" value="C:extracellular matrix"/>
    <property type="evidence" value="ECO:0007669"/>
    <property type="project" value="TreeGrafter"/>
</dbReference>
<feature type="region of interest" description="Disordered" evidence="3">
    <location>
        <begin position="1"/>
        <end position="22"/>
    </location>
</feature>
<protein>
    <submittedName>
        <fullName evidence="4">Uncharacterized protein</fullName>
    </submittedName>
</protein>
<sequence length="638" mass="73517">HDPITGDQKSQEESRRNDHVRGQYSWVDADGIRQIVDYRADDRTGFNAQQRSEPANRPRLNRVLQLIPAQTVAPLYTIDAILAPAYTSVSRVDQIRRREQVSRDNREDGTDDERDNRSHGRDSLADHREDRRDSNRNDRLEEPRDERRDERRDDGHDERHEERRDERREDRREDRNEDRREERREERREDRRENRRDDRHDANREDTRQNGSRDDRTDERNEDRRGDRHDERREERRDERRDDRRDNRDDRRQPGQETASQSEVRFHAPSFVALFAVLAVASAGVIPIEEVHTSYQPASYSTHLAQPAVIKTVAQPATIVKTIAQPTIVKTIAQPTLVKHIDEDHDAQYDFSYGVHDGHTGDIKEQRESRHGDQVHGQYSLIDSDGHKRTVEYTADDHNGFNAVVHREPTDIKIPQPIVQKVIAQPAIAKVIAQPTKIIAAQPAYYHQPAPTVVKTFLAVFAVFAVANAGLQQPISPVYHAAPINFAQPSLFKPAQQQTVYAQPQPTVVKTYAQPALVKNYVQPAVVQSYAQPTIVKNYAQPAYVKQVEEYAPANYEFSYSVHDSHTGDVKSQHETRHGDQVQGQYSLLDADGHQRIVDYTADDHNGFNAVVRREPTHVKVVQPVQKVLAQPAYTGHY</sequence>
<keyword evidence="5" id="KW-1185">Reference proteome</keyword>
<dbReference type="PROSITE" id="PS00233">
    <property type="entry name" value="CHIT_BIND_RR_1"/>
    <property type="match status" value="3"/>
</dbReference>
<keyword evidence="1 2" id="KW-0193">Cuticle</keyword>
<dbReference type="PANTHER" id="PTHR12236:SF46">
    <property type="entry name" value="CUTICULAR PROTEIN 30B-RELATED"/>
    <property type="match status" value="1"/>
</dbReference>
<dbReference type="Proteomes" id="UP000075920">
    <property type="component" value="Unassembled WGS sequence"/>
</dbReference>
<dbReference type="InterPro" id="IPR031311">
    <property type="entry name" value="CHIT_BIND_RR_consensus"/>
</dbReference>